<dbReference type="Pfam" id="PF00505">
    <property type="entry name" value="HMG_box"/>
    <property type="match status" value="1"/>
</dbReference>
<feature type="domain" description="HMG box" evidence="5">
    <location>
        <begin position="409"/>
        <end position="476"/>
    </location>
</feature>
<dbReference type="Proteomes" id="UP000219338">
    <property type="component" value="Unassembled WGS sequence"/>
</dbReference>
<dbReference type="SMART" id="SM00398">
    <property type="entry name" value="HMG"/>
    <property type="match status" value="1"/>
</dbReference>
<accession>A0A284RJX0</accession>
<dbReference type="InterPro" id="IPR009071">
    <property type="entry name" value="HMG_box_dom"/>
</dbReference>
<evidence type="ECO:0000256" key="3">
    <source>
        <dbReference type="PROSITE-ProRule" id="PRU00267"/>
    </source>
</evidence>
<organism evidence="6 7">
    <name type="scientific">Armillaria ostoyae</name>
    <name type="common">Armillaria root rot fungus</name>
    <dbReference type="NCBI Taxonomy" id="47428"/>
    <lineage>
        <taxon>Eukaryota</taxon>
        <taxon>Fungi</taxon>
        <taxon>Dikarya</taxon>
        <taxon>Basidiomycota</taxon>
        <taxon>Agaricomycotina</taxon>
        <taxon>Agaricomycetes</taxon>
        <taxon>Agaricomycetidae</taxon>
        <taxon>Agaricales</taxon>
        <taxon>Marasmiineae</taxon>
        <taxon>Physalacriaceae</taxon>
        <taxon>Armillaria</taxon>
    </lineage>
</organism>
<keyword evidence="2 3" id="KW-0539">Nucleus</keyword>
<feature type="DNA-binding region" description="HMG box" evidence="3">
    <location>
        <begin position="409"/>
        <end position="476"/>
    </location>
</feature>
<feature type="compositionally biased region" description="Pro residues" evidence="4">
    <location>
        <begin position="260"/>
        <end position="270"/>
    </location>
</feature>
<dbReference type="AlphaFoldDB" id="A0A284RJX0"/>
<evidence type="ECO:0000256" key="1">
    <source>
        <dbReference type="ARBA" id="ARBA00023125"/>
    </source>
</evidence>
<name>A0A284RJX0_ARMOS</name>
<protein>
    <recommendedName>
        <fullName evidence="5">HMG box domain-containing protein</fullName>
    </recommendedName>
</protein>
<evidence type="ECO:0000256" key="4">
    <source>
        <dbReference type="SAM" id="MobiDB-lite"/>
    </source>
</evidence>
<dbReference type="SUPFAM" id="SSF47095">
    <property type="entry name" value="HMG-box"/>
    <property type="match status" value="1"/>
</dbReference>
<dbReference type="EMBL" id="FUEG01000010">
    <property type="protein sequence ID" value="SJL09063.1"/>
    <property type="molecule type" value="Genomic_DNA"/>
</dbReference>
<keyword evidence="7" id="KW-1185">Reference proteome</keyword>
<dbReference type="InterPro" id="IPR051356">
    <property type="entry name" value="SOX/SOX-like_TF"/>
</dbReference>
<reference evidence="7" key="1">
    <citation type="journal article" date="2017" name="Nat. Ecol. Evol.">
        <title>Genome expansion and lineage-specific genetic innovations in the forest pathogenic fungi Armillaria.</title>
        <authorList>
            <person name="Sipos G."/>
            <person name="Prasanna A.N."/>
            <person name="Walter M.C."/>
            <person name="O'Connor E."/>
            <person name="Balint B."/>
            <person name="Krizsan K."/>
            <person name="Kiss B."/>
            <person name="Hess J."/>
            <person name="Varga T."/>
            <person name="Slot J."/>
            <person name="Riley R."/>
            <person name="Boka B."/>
            <person name="Rigling D."/>
            <person name="Barry K."/>
            <person name="Lee J."/>
            <person name="Mihaltcheva S."/>
            <person name="LaButti K."/>
            <person name="Lipzen A."/>
            <person name="Waldron R."/>
            <person name="Moloney N.M."/>
            <person name="Sperisen C."/>
            <person name="Kredics L."/>
            <person name="Vagvoelgyi C."/>
            <person name="Patrignani A."/>
            <person name="Fitzpatrick D."/>
            <person name="Nagy I."/>
            <person name="Doyle S."/>
            <person name="Anderson J.B."/>
            <person name="Grigoriev I.V."/>
            <person name="Gueldener U."/>
            <person name="Muensterkoetter M."/>
            <person name="Nagy L.G."/>
        </authorList>
    </citation>
    <scope>NUCLEOTIDE SEQUENCE [LARGE SCALE GENOMIC DNA]</scope>
    <source>
        <strain evidence="7">C18/9</strain>
    </source>
</reference>
<evidence type="ECO:0000259" key="5">
    <source>
        <dbReference type="PROSITE" id="PS50118"/>
    </source>
</evidence>
<sequence length="672" mass="74198">MSACNHAVFSARSTIGSLFASKETIGLGIIFPFNFSSQEEARIAIVASPSMSHSRAKFWLDSSSPIFHPSISTSYSTHLSQTTKSELTIQSLTKVLTWIVRIPKQQFLIKLSLFRNAAVPQTPMLSLRHPEKNLPPPALPVPFSSDTVDCALAPLLREVETVLTMIQAHPLVGTRTTPYWTRLPLLLLLNEFLPWYPSQNDTRKQPAGLGLGLPPSISLRTASPLVSSPPISLDPLGIGMLASSLSISSDLRRLTSQPPSKLPPRRPQPQPRLRTRTRLFSSKMPHLTVSKFTKRLLYTIPESSTSSLYQGHQRTIGKNAGSEGVVRPFGLLPPGYVLYTYCTLSSPLTTKKRVLMAHSLSAYGFEANFNGLLTQASAETPSTDASTPVSSYPSSPASSPSTQSDEPHIPRPSNAYIIFRSEFVALHKESLSKTQQKASKLASAAWRQLPKERQDHYRAIANKKKREHALAYPGYKYKPRRSSRGKKVDGRKKTGASVAQISMDEQNFYHRSPNSIAAAPEVLQPLEPIYSSVDLSHQPFVTTVDEISPVFDANQVMHLMQSLYHPPPPSVSPFDSPGFPQLNAFSPDTTVMMNEDGGFYQFLMTPDPDPSFLDLFGVYPGGAWELASSTSDLPDLTTHESMGYPVTASPEDYPELFDLWPEEVVPFSSQLY</sequence>
<feature type="compositionally biased region" description="Low complexity" evidence="4">
    <location>
        <begin position="386"/>
        <end position="404"/>
    </location>
</feature>
<dbReference type="PROSITE" id="PS50118">
    <property type="entry name" value="HMG_BOX_2"/>
    <property type="match status" value="1"/>
</dbReference>
<feature type="region of interest" description="Disordered" evidence="4">
    <location>
        <begin position="378"/>
        <end position="411"/>
    </location>
</feature>
<feature type="region of interest" description="Disordered" evidence="4">
    <location>
        <begin position="253"/>
        <end position="274"/>
    </location>
</feature>
<dbReference type="PANTHER" id="PTHR45789:SF2">
    <property type="entry name" value="FI18025P1"/>
    <property type="match status" value="1"/>
</dbReference>
<keyword evidence="1 3" id="KW-0238">DNA-binding</keyword>
<dbReference type="OrthoDB" id="6247875at2759"/>
<evidence type="ECO:0000313" key="6">
    <source>
        <dbReference type="EMBL" id="SJL09063.1"/>
    </source>
</evidence>
<dbReference type="GO" id="GO:0000981">
    <property type="term" value="F:DNA-binding transcription factor activity, RNA polymerase II-specific"/>
    <property type="evidence" value="ECO:0007669"/>
    <property type="project" value="TreeGrafter"/>
</dbReference>
<dbReference type="CDD" id="cd01389">
    <property type="entry name" value="HMG-box_ROX1-like"/>
    <property type="match status" value="1"/>
</dbReference>
<dbReference type="InterPro" id="IPR036910">
    <property type="entry name" value="HMG_box_dom_sf"/>
</dbReference>
<dbReference type="GO" id="GO:0005634">
    <property type="term" value="C:nucleus"/>
    <property type="evidence" value="ECO:0007669"/>
    <property type="project" value="UniProtKB-UniRule"/>
</dbReference>
<evidence type="ECO:0000256" key="2">
    <source>
        <dbReference type="ARBA" id="ARBA00023242"/>
    </source>
</evidence>
<dbReference type="STRING" id="47428.A0A284RJX0"/>
<dbReference type="GO" id="GO:0000978">
    <property type="term" value="F:RNA polymerase II cis-regulatory region sequence-specific DNA binding"/>
    <property type="evidence" value="ECO:0007669"/>
    <property type="project" value="TreeGrafter"/>
</dbReference>
<dbReference type="Gene3D" id="1.10.30.10">
    <property type="entry name" value="High mobility group box domain"/>
    <property type="match status" value="1"/>
</dbReference>
<dbReference type="PANTHER" id="PTHR45789">
    <property type="entry name" value="FI18025P1"/>
    <property type="match status" value="1"/>
</dbReference>
<proteinExistence type="predicted"/>
<evidence type="ECO:0000313" key="7">
    <source>
        <dbReference type="Proteomes" id="UP000219338"/>
    </source>
</evidence>
<gene>
    <name evidence="6" type="ORF">ARMOST_12439</name>
</gene>